<organism evidence="1 2">
    <name type="scientific">Sabulicella glaciei</name>
    <dbReference type="NCBI Taxonomy" id="2984948"/>
    <lineage>
        <taxon>Bacteria</taxon>
        <taxon>Pseudomonadati</taxon>
        <taxon>Pseudomonadota</taxon>
        <taxon>Alphaproteobacteria</taxon>
        <taxon>Acetobacterales</taxon>
        <taxon>Acetobacteraceae</taxon>
        <taxon>Sabulicella</taxon>
    </lineage>
</organism>
<accession>A0ABT3NWR5</accession>
<proteinExistence type="predicted"/>
<comment type="caution">
    <text evidence="1">The sequence shown here is derived from an EMBL/GenBank/DDBJ whole genome shotgun (WGS) entry which is preliminary data.</text>
</comment>
<protein>
    <submittedName>
        <fullName evidence="1">Uncharacterized protein</fullName>
    </submittedName>
</protein>
<evidence type="ECO:0000313" key="1">
    <source>
        <dbReference type="EMBL" id="MCW8086570.1"/>
    </source>
</evidence>
<sequence length="68" mass="7580">MTESRAEELRHLARRVLGRDLSAEEALQAEPRLMILAQTIERLEAWQAELGDTPPATTFHLPGEPSDG</sequence>
<gene>
    <name evidence="1" type="ORF">OF850_13100</name>
</gene>
<reference evidence="1 2" key="1">
    <citation type="submission" date="2022-10" db="EMBL/GenBank/DDBJ databases">
        <title>Roseococcus glaciei nov., sp. nov., isolated from glacier.</title>
        <authorList>
            <person name="Liu Q."/>
            <person name="Xin Y.-H."/>
        </authorList>
    </citation>
    <scope>NUCLEOTIDE SEQUENCE [LARGE SCALE GENOMIC DNA]</scope>
    <source>
        <strain evidence="1 2">MDT2-1-1</strain>
    </source>
</reference>
<dbReference type="Proteomes" id="UP001526430">
    <property type="component" value="Unassembled WGS sequence"/>
</dbReference>
<name>A0ABT3NWR5_9PROT</name>
<dbReference type="RefSeq" id="WP_301590639.1">
    <property type="nucleotide sequence ID" value="NZ_JAPFQI010000009.1"/>
</dbReference>
<evidence type="ECO:0000313" key="2">
    <source>
        <dbReference type="Proteomes" id="UP001526430"/>
    </source>
</evidence>
<dbReference type="EMBL" id="JAPFQI010000009">
    <property type="protein sequence ID" value="MCW8086570.1"/>
    <property type="molecule type" value="Genomic_DNA"/>
</dbReference>
<keyword evidence="2" id="KW-1185">Reference proteome</keyword>